<evidence type="ECO:0000256" key="1">
    <source>
        <dbReference type="SAM" id="MobiDB-lite"/>
    </source>
</evidence>
<organism evidence="2 3">
    <name type="scientific">Caedimonas varicaedens</name>
    <dbReference type="NCBI Taxonomy" id="1629334"/>
    <lineage>
        <taxon>Bacteria</taxon>
        <taxon>Pseudomonadati</taxon>
        <taxon>Pseudomonadota</taxon>
        <taxon>Alphaproteobacteria</taxon>
        <taxon>Holosporales</taxon>
        <taxon>Caedimonadaceae</taxon>
        <taxon>Caedimonas</taxon>
    </lineage>
</organism>
<gene>
    <name evidence="2" type="ORF">Cva_00266</name>
</gene>
<feature type="region of interest" description="Disordered" evidence="1">
    <location>
        <begin position="368"/>
        <end position="402"/>
    </location>
</feature>
<dbReference type="EMBL" id="BBVC01000012">
    <property type="protein sequence ID" value="GAO97630.1"/>
    <property type="molecule type" value="Genomic_DNA"/>
</dbReference>
<reference evidence="2 3" key="1">
    <citation type="submission" date="2015-03" db="EMBL/GenBank/DDBJ databases">
        <title>Caedibacter varicaedens, whole genome shotgun sequence.</title>
        <authorList>
            <person name="Suzuki H."/>
            <person name="Dapper A.L."/>
            <person name="Gibson A.K."/>
            <person name="Jackson C."/>
            <person name="Lee H."/>
            <person name="Pejaver V.R."/>
            <person name="Doak T."/>
            <person name="Lynch M."/>
        </authorList>
    </citation>
    <scope>NUCLEOTIDE SEQUENCE [LARGE SCALE GENOMIC DNA]</scope>
</reference>
<sequence>MNHPRVLAIQAELERRGALNPLGTVTPLSPPEGRKKAIREELARRGAFKQQGSDDNKTPSLISELPQAIGKSALSGALKTGMGLATSDPMAQEMKMWMSTQDDLSPYVDQHDQILKAGNQELAHRDEETLKNLHSPVSCMAYHGGDWMGSGIVTPGGNVLKGAKAVSTMPALVWEVAKRLGLSLGKDATMGATSGLLQEGGVNPLVADIMAPVVTAVGKKGAQGGKWVFSPEYRREAARPGAEKEIGGILRETMKGENAPRDSWLSRQARRWKENPDAPHTSLEYDPQSVDFSHDINVSEHVNPIQSHQVLPDQAGDSVRKTLLHKVQNLKSKRKEVTEPLYQDLYAVEEGLEPTQGHAVIDQKLKTAKGSTRSHLEKTRRELEANDPTPMEHSPLSPQQREELSLYKSLLAQAENNKFYDPKNPSPTVIQLRKQIQGLEGNAPRTRQPRPAEIDKTLQWLGDEISSARKQGKDSLARELTEVKQAIEKDLESLPQGLEYRRTYEELSKPINNIEEHRTLGRMVGEKKDTYSRQYTLSDSEIPSKVVGTSLKSVDDAKDLMKHLHGKQGEKARQSLEGTINKSVLDFITDEQGKVSTTKIHTWQKNHPGAFVLYPRLETRLKSLANAQHFTDTLLGKSRNLSVLEAYQSLPLHLFKKLFRKIPAGGKVVELIHKALGKEKEAIRQELLDKALKDTETAQILMTPVREEGKLWQYMQRGLRTGVRFGMGKQEKTGKQE</sequence>
<accession>A0A0K8MAT9</accession>
<comment type="caution">
    <text evidence="2">The sequence shown here is derived from an EMBL/GenBank/DDBJ whole genome shotgun (WGS) entry which is preliminary data.</text>
</comment>
<protein>
    <submittedName>
        <fullName evidence="2">Uncharacterized protein</fullName>
    </submittedName>
</protein>
<feature type="region of interest" description="Disordered" evidence="1">
    <location>
        <begin position="42"/>
        <end position="61"/>
    </location>
</feature>
<evidence type="ECO:0000313" key="2">
    <source>
        <dbReference type="EMBL" id="GAO97630.1"/>
    </source>
</evidence>
<dbReference type="AlphaFoldDB" id="A0A0K8MAT9"/>
<feature type="compositionally biased region" description="Basic and acidic residues" evidence="1">
    <location>
        <begin position="374"/>
        <end position="384"/>
    </location>
</feature>
<keyword evidence="3" id="KW-1185">Reference proteome</keyword>
<proteinExistence type="predicted"/>
<evidence type="ECO:0000313" key="3">
    <source>
        <dbReference type="Proteomes" id="UP000036771"/>
    </source>
</evidence>
<dbReference type="OrthoDB" id="7920506at2"/>
<dbReference type="Proteomes" id="UP000036771">
    <property type="component" value="Unassembled WGS sequence"/>
</dbReference>
<name>A0A0K8MAT9_9PROT</name>